<dbReference type="InterPro" id="IPR020070">
    <property type="entry name" value="Ribosomal_bL9_N"/>
</dbReference>
<comment type="function">
    <text evidence="7">Binds to the 23S rRNA.</text>
</comment>
<dbReference type="Gene3D" id="3.10.430.100">
    <property type="entry name" value="Ribosomal protein L9, C-terminal domain"/>
    <property type="match status" value="1"/>
</dbReference>
<evidence type="ECO:0000256" key="2">
    <source>
        <dbReference type="ARBA" id="ARBA00022730"/>
    </source>
</evidence>
<dbReference type="SUPFAM" id="SSF55653">
    <property type="entry name" value="Ribosomal protein L9 C-domain"/>
    <property type="match status" value="1"/>
</dbReference>
<dbReference type="InterPro" id="IPR009027">
    <property type="entry name" value="Ribosomal_bL9/RNase_H1_N"/>
</dbReference>
<comment type="similarity">
    <text evidence="1 7">Belongs to the bacterial ribosomal protein bL9 family.</text>
</comment>
<keyword evidence="2 7" id="KW-0699">rRNA-binding</keyword>
<dbReference type="GO" id="GO:1990904">
    <property type="term" value="C:ribonucleoprotein complex"/>
    <property type="evidence" value="ECO:0007669"/>
    <property type="project" value="UniProtKB-KW"/>
</dbReference>
<keyword evidence="4 7" id="KW-0689">Ribosomal protein</keyword>
<evidence type="ECO:0000256" key="6">
    <source>
        <dbReference type="ARBA" id="ARBA00035292"/>
    </source>
</evidence>
<protein>
    <recommendedName>
        <fullName evidence="6 7">Large ribosomal subunit protein bL9</fullName>
    </recommendedName>
</protein>
<keyword evidence="3 7" id="KW-0694">RNA-binding</keyword>
<reference evidence="9 10" key="1">
    <citation type="submission" date="2015-04" db="EMBL/GenBank/DDBJ databases">
        <title>Draft genome sequence of bacteremic isolate Catabacter hongkongensis type strain HKU16T.</title>
        <authorList>
            <person name="Lau S.K."/>
            <person name="Teng J.L."/>
            <person name="Huang Y."/>
            <person name="Curreem S.O."/>
            <person name="Tsui S.K."/>
            <person name="Woo P.C."/>
        </authorList>
    </citation>
    <scope>NUCLEOTIDE SEQUENCE [LARGE SCALE GENOMIC DNA]</scope>
    <source>
        <strain evidence="9 10">HKU16</strain>
    </source>
</reference>
<dbReference type="NCBIfam" id="TIGR00158">
    <property type="entry name" value="L9"/>
    <property type="match status" value="1"/>
</dbReference>
<dbReference type="InterPro" id="IPR020594">
    <property type="entry name" value="Ribosomal_bL9_bac/chp"/>
</dbReference>
<dbReference type="PATRIC" id="fig|270498.16.peg.575"/>
<evidence type="ECO:0000256" key="4">
    <source>
        <dbReference type="ARBA" id="ARBA00022980"/>
    </source>
</evidence>
<keyword evidence="5 7" id="KW-0687">Ribonucleoprotein</keyword>
<dbReference type="Pfam" id="PF01281">
    <property type="entry name" value="Ribosomal_L9_N"/>
    <property type="match status" value="1"/>
</dbReference>
<evidence type="ECO:0000259" key="8">
    <source>
        <dbReference type="PROSITE" id="PS00651"/>
    </source>
</evidence>
<dbReference type="SUPFAM" id="SSF55658">
    <property type="entry name" value="L9 N-domain-like"/>
    <property type="match status" value="1"/>
</dbReference>
<dbReference type="HAMAP" id="MF_00503">
    <property type="entry name" value="Ribosomal_bL9"/>
    <property type="match status" value="1"/>
</dbReference>
<dbReference type="Pfam" id="PF03948">
    <property type="entry name" value="Ribosomal_L9_C"/>
    <property type="match status" value="1"/>
</dbReference>
<dbReference type="RefSeq" id="WP_046442418.1">
    <property type="nucleotide sequence ID" value="NZ_JAXDTA010000234.1"/>
</dbReference>
<name>A0A0M2NIR1_9FIRM</name>
<gene>
    <name evidence="7" type="primary">rplI</name>
    <name evidence="9" type="ORF">CHK_0471</name>
</gene>
<evidence type="ECO:0000256" key="7">
    <source>
        <dbReference type="HAMAP-Rule" id="MF_00503"/>
    </source>
</evidence>
<dbReference type="InterPro" id="IPR000244">
    <property type="entry name" value="Ribosomal_bL9"/>
</dbReference>
<dbReference type="PROSITE" id="PS00651">
    <property type="entry name" value="RIBOSOMAL_L9"/>
    <property type="match status" value="1"/>
</dbReference>
<dbReference type="GO" id="GO:0003735">
    <property type="term" value="F:structural constituent of ribosome"/>
    <property type="evidence" value="ECO:0007669"/>
    <property type="project" value="InterPro"/>
</dbReference>
<dbReference type="GO" id="GO:0006412">
    <property type="term" value="P:translation"/>
    <property type="evidence" value="ECO:0007669"/>
    <property type="project" value="UniProtKB-UniRule"/>
</dbReference>
<dbReference type="InterPro" id="IPR036791">
    <property type="entry name" value="Ribosomal_bL9_C_sf"/>
</dbReference>
<feature type="domain" description="Ribosomal protein L9" evidence="8">
    <location>
        <begin position="13"/>
        <end position="40"/>
    </location>
</feature>
<dbReference type="GO" id="GO:0019843">
    <property type="term" value="F:rRNA binding"/>
    <property type="evidence" value="ECO:0007669"/>
    <property type="project" value="UniProtKB-UniRule"/>
</dbReference>
<dbReference type="InterPro" id="IPR036935">
    <property type="entry name" value="Ribosomal_bL9_N_sf"/>
</dbReference>
<dbReference type="AlphaFoldDB" id="A0A0M2NIR1"/>
<dbReference type="GO" id="GO:0005840">
    <property type="term" value="C:ribosome"/>
    <property type="evidence" value="ECO:0007669"/>
    <property type="project" value="UniProtKB-KW"/>
</dbReference>
<dbReference type="EMBL" id="LAYJ01000045">
    <property type="protein sequence ID" value="KKI52043.1"/>
    <property type="molecule type" value="Genomic_DNA"/>
</dbReference>
<evidence type="ECO:0000313" key="9">
    <source>
        <dbReference type="EMBL" id="KKI52043.1"/>
    </source>
</evidence>
<dbReference type="STRING" id="270498.CHK_0471"/>
<organism evidence="9 10">
    <name type="scientific">Christensenella hongkongensis</name>
    <dbReference type="NCBI Taxonomy" id="270498"/>
    <lineage>
        <taxon>Bacteria</taxon>
        <taxon>Bacillati</taxon>
        <taxon>Bacillota</taxon>
        <taxon>Clostridia</taxon>
        <taxon>Christensenellales</taxon>
        <taxon>Christensenellaceae</taxon>
        <taxon>Christensenella</taxon>
    </lineage>
</organism>
<evidence type="ECO:0000256" key="3">
    <source>
        <dbReference type="ARBA" id="ARBA00022884"/>
    </source>
</evidence>
<evidence type="ECO:0000256" key="5">
    <source>
        <dbReference type="ARBA" id="ARBA00023274"/>
    </source>
</evidence>
<comment type="caution">
    <text evidence="9">The sequence shown here is derived from an EMBL/GenBank/DDBJ whole genome shotgun (WGS) entry which is preliminary data.</text>
</comment>
<dbReference type="PANTHER" id="PTHR21368">
    <property type="entry name" value="50S RIBOSOMAL PROTEIN L9"/>
    <property type="match status" value="1"/>
</dbReference>
<sequence>MKVILTGDVAGKGKEGDIVNVSDGYARNYLFPKKLAKQATAANLNAANIAIAAEKHKKAVEKQDAKELAEKIAGMTLTIKAKHGGNGKLFGAITAKEVAAELQKETGVMIDKKKFTVPNIKELGEYNVSVKVYAEVSTALKVEVIDG</sequence>
<proteinExistence type="inferred from homology"/>
<accession>A0A0M2NIR1</accession>
<dbReference type="Gene3D" id="3.40.5.10">
    <property type="entry name" value="Ribosomal protein L9, N-terminal domain"/>
    <property type="match status" value="1"/>
</dbReference>
<dbReference type="OrthoDB" id="9788336at2"/>
<keyword evidence="10" id="KW-1185">Reference proteome</keyword>
<dbReference type="Proteomes" id="UP000034076">
    <property type="component" value="Unassembled WGS sequence"/>
</dbReference>
<dbReference type="InterPro" id="IPR020069">
    <property type="entry name" value="Ribosomal_bL9_C"/>
</dbReference>
<evidence type="ECO:0000256" key="1">
    <source>
        <dbReference type="ARBA" id="ARBA00010605"/>
    </source>
</evidence>
<evidence type="ECO:0000313" key="10">
    <source>
        <dbReference type="Proteomes" id="UP000034076"/>
    </source>
</evidence>